<dbReference type="Proteomes" id="UP000178449">
    <property type="component" value="Unassembled WGS sequence"/>
</dbReference>
<evidence type="ECO:0000313" key="3">
    <source>
        <dbReference type="Proteomes" id="UP000178449"/>
    </source>
</evidence>
<organism evidence="2 3">
    <name type="scientific">Candidatus Lambdaproteobacteria bacterium RIFOXYD2_FULL_50_16</name>
    <dbReference type="NCBI Taxonomy" id="1817772"/>
    <lineage>
        <taxon>Bacteria</taxon>
        <taxon>Pseudomonadati</taxon>
        <taxon>Pseudomonadota</taxon>
        <taxon>Candidatus Lambdaproteobacteria</taxon>
    </lineage>
</organism>
<feature type="chain" id="PRO_5009524595" evidence="1">
    <location>
        <begin position="21"/>
        <end position="121"/>
    </location>
</feature>
<evidence type="ECO:0000313" key="2">
    <source>
        <dbReference type="EMBL" id="OGG94910.1"/>
    </source>
</evidence>
<proteinExistence type="predicted"/>
<dbReference type="EMBL" id="MFNE01000031">
    <property type="protein sequence ID" value="OGG94910.1"/>
    <property type="molecule type" value="Genomic_DNA"/>
</dbReference>
<comment type="caution">
    <text evidence="2">The sequence shown here is derived from an EMBL/GenBank/DDBJ whole genome shotgun (WGS) entry which is preliminary data.</text>
</comment>
<accession>A0A1F6G9X7</accession>
<protein>
    <submittedName>
        <fullName evidence="2">Uncharacterized protein</fullName>
    </submittedName>
</protein>
<reference evidence="2 3" key="1">
    <citation type="journal article" date="2016" name="Nat. Commun.">
        <title>Thousands of microbial genomes shed light on interconnected biogeochemical processes in an aquifer system.</title>
        <authorList>
            <person name="Anantharaman K."/>
            <person name="Brown C.T."/>
            <person name="Hug L.A."/>
            <person name="Sharon I."/>
            <person name="Castelle C.J."/>
            <person name="Probst A.J."/>
            <person name="Thomas B.C."/>
            <person name="Singh A."/>
            <person name="Wilkins M.J."/>
            <person name="Karaoz U."/>
            <person name="Brodie E.L."/>
            <person name="Williams K.H."/>
            <person name="Hubbard S.S."/>
            <person name="Banfield J.F."/>
        </authorList>
    </citation>
    <scope>NUCLEOTIDE SEQUENCE [LARGE SCALE GENOMIC DNA]</scope>
</reference>
<evidence type="ECO:0000256" key="1">
    <source>
        <dbReference type="SAM" id="SignalP"/>
    </source>
</evidence>
<name>A0A1F6G9X7_9PROT</name>
<gene>
    <name evidence="2" type="ORF">A2527_10050</name>
</gene>
<sequence>MKKALLLLLILLNLGISLQAEETEHRDEYKEPKVVEKLVSRAKEAGISEEALKNLELREQGGEQINLLQYLDEFEGKKRLKELELKEFSEKRFLTVNDIFKELVDHEQVQLIKLREELVSE</sequence>
<keyword evidence="1" id="KW-0732">Signal</keyword>
<feature type="signal peptide" evidence="1">
    <location>
        <begin position="1"/>
        <end position="20"/>
    </location>
</feature>
<dbReference type="STRING" id="1817772.A2527_10050"/>
<dbReference type="AlphaFoldDB" id="A0A1F6G9X7"/>